<evidence type="ECO:0000256" key="5">
    <source>
        <dbReference type="ARBA" id="ARBA00023242"/>
    </source>
</evidence>
<keyword evidence="2" id="KW-0805">Transcription regulation</keyword>
<dbReference type="GO" id="GO:0000978">
    <property type="term" value="F:RNA polymerase II cis-regulatory region sequence-specific DNA binding"/>
    <property type="evidence" value="ECO:0007669"/>
    <property type="project" value="TreeGrafter"/>
</dbReference>
<dbReference type="EMBL" id="JAKOGI010000067">
    <property type="protein sequence ID" value="KAJ8445946.1"/>
    <property type="molecule type" value="Genomic_DNA"/>
</dbReference>
<gene>
    <name evidence="8" type="ORF">Cgig2_003822</name>
</gene>
<dbReference type="AlphaFoldDB" id="A0A9Q1KK69"/>
<organism evidence="8 9">
    <name type="scientific">Carnegiea gigantea</name>
    <dbReference type="NCBI Taxonomy" id="171969"/>
    <lineage>
        <taxon>Eukaryota</taxon>
        <taxon>Viridiplantae</taxon>
        <taxon>Streptophyta</taxon>
        <taxon>Embryophyta</taxon>
        <taxon>Tracheophyta</taxon>
        <taxon>Spermatophyta</taxon>
        <taxon>Magnoliopsida</taxon>
        <taxon>eudicotyledons</taxon>
        <taxon>Gunneridae</taxon>
        <taxon>Pentapetalae</taxon>
        <taxon>Caryophyllales</taxon>
        <taxon>Cactineae</taxon>
        <taxon>Cactaceae</taxon>
        <taxon>Cactoideae</taxon>
        <taxon>Echinocereeae</taxon>
        <taxon>Carnegiea</taxon>
    </lineage>
</organism>
<dbReference type="CDD" id="cd11393">
    <property type="entry name" value="bHLH_AtbHLH_like"/>
    <property type="match status" value="1"/>
</dbReference>
<comment type="caution">
    <text evidence="8">The sequence shown here is derived from an EMBL/GenBank/DDBJ whole genome shotgun (WGS) entry which is preliminary data.</text>
</comment>
<feature type="domain" description="BHLH" evidence="7">
    <location>
        <begin position="192"/>
        <end position="248"/>
    </location>
</feature>
<keyword evidence="4" id="KW-0804">Transcription</keyword>
<evidence type="ECO:0000256" key="4">
    <source>
        <dbReference type="ARBA" id="ARBA00023163"/>
    </source>
</evidence>
<keyword evidence="9" id="KW-1185">Reference proteome</keyword>
<evidence type="ECO:0000313" key="9">
    <source>
        <dbReference type="Proteomes" id="UP001153076"/>
    </source>
</evidence>
<dbReference type="InterPro" id="IPR036638">
    <property type="entry name" value="HLH_DNA-bd_sf"/>
</dbReference>
<evidence type="ECO:0000256" key="3">
    <source>
        <dbReference type="ARBA" id="ARBA00023125"/>
    </source>
</evidence>
<evidence type="ECO:0000256" key="2">
    <source>
        <dbReference type="ARBA" id="ARBA00023015"/>
    </source>
</evidence>
<dbReference type="SUPFAM" id="SSF47459">
    <property type="entry name" value="HLH, helix-loop-helix DNA-binding domain"/>
    <property type="match status" value="1"/>
</dbReference>
<protein>
    <recommendedName>
        <fullName evidence="7">BHLH domain-containing protein</fullName>
    </recommendedName>
</protein>
<keyword evidence="3" id="KW-0238">DNA-binding</keyword>
<feature type="region of interest" description="Disordered" evidence="6">
    <location>
        <begin position="128"/>
        <end position="148"/>
    </location>
</feature>
<dbReference type="PROSITE" id="PS50888">
    <property type="entry name" value="BHLH"/>
    <property type="match status" value="1"/>
</dbReference>
<dbReference type="InterPro" id="IPR045239">
    <property type="entry name" value="bHLH95_bHLH"/>
</dbReference>
<name>A0A9Q1KK69_9CARY</name>
<sequence>MFQSEQGTHYCADYLTGNLLSATGDLLGVVIGDEGWSGDGTEAARGLSEESLTADTLAGVSLNVATLMAKPLTEPFMEGNYNSAIGTVGLPSSMQYVNFKNESLETPVHSLAFPLQAVSNDTANDIHSEDHGKMATSGSTPMPSRSLSRKARQKSKEFESWSNRKSVVLIARHNNNSLLVLFRRKTARSEILSPCPFTTVSRHRRFMVAEKLRALQELLPATLKANQDSVHSNRESILDNTLGYIKYLELQVKGHGHYYPHDKFFTEPLEEVFGELIEENQTAACRLLESKGLHTVPIGSVHALCGVE</sequence>
<dbReference type="InterPro" id="IPR045843">
    <property type="entry name" value="IND-like"/>
</dbReference>
<dbReference type="PANTHER" id="PTHR16223">
    <property type="entry name" value="TRANSCRIPTION FACTOR BHLH83-RELATED"/>
    <property type="match status" value="1"/>
</dbReference>
<keyword evidence="5" id="KW-0539">Nucleus</keyword>
<dbReference type="PANTHER" id="PTHR16223:SF109">
    <property type="entry name" value="BHLH DOMAIN-CONTAINING PROTEIN"/>
    <property type="match status" value="1"/>
</dbReference>
<evidence type="ECO:0000259" key="7">
    <source>
        <dbReference type="PROSITE" id="PS50888"/>
    </source>
</evidence>
<feature type="compositionally biased region" description="Polar residues" evidence="6">
    <location>
        <begin position="136"/>
        <end position="146"/>
    </location>
</feature>
<dbReference type="GO" id="GO:0046983">
    <property type="term" value="F:protein dimerization activity"/>
    <property type="evidence" value="ECO:0007669"/>
    <property type="project" value="InterPro"/>
</dbReference>
<dbReference type="GO" id="GO:0005634">
    <property type="term" value="C:nucleus"/>
    <property type="evidence" value="ECO:0007669"/>
    <property type="project" value="UniProtKB-SubCell"/>
</dbReference>
<dbReference type="InterPro" id="IPR011598">
    <property type="entry name" value="bHLH_dom"/>
</dbReference>
<proteinExistence type="predicted"/>
<comment type="subcellular location">
    <subcellularLocation>
        <location evidence="1">Nucleus</location>
    </subcellularLocation>
</comment>
<dbReference type="GO" id="GO:0000981">
    <property type="term" value="F:DNA-binding transcription factor activity, RNA polymerase II-specific"/>
    <property type="evidence" value="ECO:0007669"/>
    <property type="project" value="TreeGrafter"/>
</dbReference>
<evidence type="ECO:0000256" key="1">
    <source>
        <dbReference type="ARBA" id="ARBA00004123"/>
    </source>
</evidence>
<evidence type="ECO:0000313" key="8">
    <source>
        <dbReference type="EMBL" id="KAJ8445946.1"/>
    </source>
</evidence>
<evidence type="ECO:0000256" key="6">
    <source>
        <dbReference type="SAM" id="MobiDB-lite"/>
    </source>
</evidence>
<accession>A0A9Q1KK69</accession>
<reference evidence="8" key="1">
    <citation type="submission" date="2022-04" db="EMBL/GenBank/DDBJ databases">
        <title>Carnegiea gigantea Genome sequencing and assembly v2.</title>
        <authorList>
            <person name="Copetti D."/>
            <person name="Sanderson M.J."/>
            <person name="Burquez A."/>
            <person name="Wojciechowski M.F."/>
        </authorList>
    </citation>
    <scope>NUCLEOTIDE SEQUENCE</scope>
    <source>
        <strain evidence="8">SGP5-SGP5p</strain>
        <tissue evidence="8">Aerial part</tissue>
    </source>
</reference>
<dbReference type="Gene3D" id="4.10.280.10">
    <property type="entry name" value="Helix-loop-helix DNA-binding domain"/>
    <property type="match status" value="1"/>
</dbReference>
<dbReference type="Proteomes" id="UP001153076">
    <property type="component" value="Unassembled WGS sequence"/>
</dbReference>
<dbReference type="OrthoDB" id="1627850at2759"/>